<feature type="compositionally biased region" description="Basic and acidic residues" evidence="1">
    <location>
        <begin position="179"/>
        <end position="188"/>
    </location>
</feature>
<evidence type="ECO:0000313" key="3">
    <source>
        <dbReference type="Proteomes" id="UP000256964"/>
    </source>
</evidence>
<feature type="region of interest" description="Disordered" evidence="1">
    <location>
        <begin position="44"/>
        <end position="68"/>
    </location>
</feature>
<name>A0A371D113_9APHY</name>
<keyword evidence="3" id="KW-1185">Reference proteome</keyword>
<dbReference type="AlphaFoldDB" id="A0A371D113"/>
<proteinExistence type="predicted"/>
<dbReference type="Proteomes" id="UP000256964">
    <property type="component" value="Unassembled WGS sequence"/>
</dbReference>
<feature type="region of interest" description="Disordered" evidence="1">
    <location>
        <begin position="162"/>
        <end position="188"/>
    </location>
</feature>
<protein>
    <submittedName>
        <fullName evidence="2">Uncharacterized protein</fullName>
    </submittedName>
</protein>
<evidence type="ECO:0000256" key="1">
    <source>
        <dbReference type="SAM" id="MobiDB-lite"/>
    </source>
</evidence>
<reference evidence="2 3" key="1">
    <citation type="journal article" date="2018" name="Biotechnol. Biofuels">
        <title>Integrative visual omics of the white-rot fungus Polyporus brumalis exposes the biotechnological potential of its oxidative enzymes for delignifying raw plant biomass.</title>
        <authorList>
            <person name="Miyauchi S."/>
            <person name="Rancon A."/>
            <person name="Drula E."/>
            <person name="Hage H."/>
            <person name="Chaduli D."/>
            <person name="Favel A."/>
            <person name="Grisel S."/>
            <person name="Henrissat B."/>
            <person name="Herpoel-Gimbert I."/>
            <person name="Ruiz-Duenas F.J."/>
            <person name="Chevret D."/>
            <person name="Hainaut M."/>
            <person name="Lin J."/>
            <person name="Wang M."/>
            <person name="Pangilinan J."/>
            <person name="Lipzen A."/>
            <person name="Lesage-Meessen L."/>
            <person name="Navarro D."/>
            <person name="Riley R."/>
            <person name="Grigoriev I.V."/>
            <person name="Zhou S."/>
            <person name="Raouche S."/>
            <person name="Rosso M.N."/>
        </authorList>
    </citation>
    <scope>NUCLEOTIDE SEQUENCE [LARGE SCALE GENOMIC DNA]</scope>
    <source>
        <strain evidence="2 3">BRFM 1820</strain>
    </source>
</reference>
<sequence>MTTGHASCLSVECPAQSLLLQPRTSVCVLYPALCHLAQNQSCAGTCARGPRRTRPRSAPPSNTSTQPSLSAVMLHRSPTQAFPFPATLHPLALLRASELGFATTGLVVGDAFPIPTEAIGESNMQRSFGGRETRATLQLLYMDGVKGEGGQVEDVRACGVGRRTDGLTGRRVTPGPELSSRDESEGQV</sequence>
<dbReference type="EMBL" id="KZ857429">
    <property type="protein sequence ID" value="RDX46227.1"/>
    <property type="molecule type" value="Genomic_DNA"/>
</dbReference>
<gene>
    <name evidence="2" type="ORF">OH76DRAFT_890764</name>
</gene>
<organism evidence="2 3">
    <name type="scientific">Lentinus brumalis</name>
    <dbReference type="NCBI Taxonomy" id="2498619"/>
    <lineage>
        <taxon>Eukaryota</taxon>
        <taxon>Fungi</taxon>
        <taxon>Dikarya</taxon>
        <taxon>Basidiomycota</taxon>
        <taxon>Agaricomycotina</taxon>
        <taxon>Agaricomycetes</taxon>
        <taxon>Polyporales</taxon>
        <taxon>Polyporaceae</taxon>
        <taxon>Lentinus</taxon>
    </lineage>
</organism>
<accession>A0A371D113</accession>
<evidence type="ECO:0000313" key="2">
    <source>
        <dbReference type="EMBL" id="RDX46227.1"/>
    </source>
</evidence>